<keyword evidence="3" id="KW-0460">Magnesium</keyword>
<dbReference type="GO" id="GO:0016114">
    <property type="term" value="P:terpenoid biosynthetic process"/>
    <property type="evidence" value="ECO:0007669"/>
    <property type="project" value="InterPro"/>
</dbReference>
<protein>
    <submittedName>
        <fullName evidence="6">Uncharacterized protein</fullName>
    </submittedName>
</protein>
<dbReference type="Pfam" id="PF03936">
    <property type="entry name" value="Terpene_synth_C"/>
    <property type="match status" value="1"/>
</dbReference>
<comment type="cofactor">
    <cofactor evidence="1">
        <name>Mg(2+)</name>
        <dbReference type="ChEBI" id="CHEBI:18420"/>
    </cofactor>
</comment>
<dbReference type="EMBL" id="JAUJYO010000011">
    <property type="protein sequence ID" value="KAK1305340.1"/>
    <property type="molecule type" value="Genomic_DNA"/>
</dbReference>
<dbReference type="InterPro" id="IPR036965">
    <property type="entry name" value="Terpene_synth_N_sf"/>
</dbReference>
<dbReference type="InterPro" id="IPR008949">
    <property type="entry name" value="Isoprenoid_synthase_dom_sf"/>
</dbReference>
<dbReference type="Pfam" id="PF01397">
    <property type="entry name" value="Terpene_synth"/>
    <property type="match status" value="1"/>
</dbReference>
<dbReference type="SUPFAM" id="SSF48239">
    <property type="entry name" value="Terpenoid cyclases/Protein prenyltransferases"/>
    <property type="match status" value="1"/>
</dbReference>
<dbReference type="GO" id="GO:0010333">
    <property type="term" value="F:terpene synthase activity"/>
    <property type="evidence" value="ECO:0007669"/>
    <property type="project" value="InterPro"/>
</dbReference>
<organism evidence="6 7">
    <name type="scientific">Acorus calamus</name>
    <name type="common">Sweet flag</name>
    <dbReference type="NCBI Taxonomy" id="4465"/>
    <lineage>
        <taxon>Eukaryota</taxon>
        <taxon>Viridiplantae</taxon>
        <taxon>Streptophyta</taxon>
        <taxon>Embryophyta</taxon>
        <taxon>Tracheophyta</taxon>
        <taxon>Spermatophyta</taxon>
        <taxon>Magnoliopsida</taxon>
        <taxon>Liliopsida</taxon>
        <taxon>Acoraceae</taxon>
        <taxon>Acorus</taxon>
    </lineage>
</organism>
<reference evidence="6" key="2">
    <citation type="submission" date="2023-06" db="EMBL/GenBank/DDBJ databases">
        <authorList>
            <person name="Ma L."/>
            <person name="Liu K.-W."/>
            <person name="Li Z."/>
            <person name="Hsiao Y.-Y."/>
            <person name="Qi Y."/>
            <person name="Fu T."/>
            <person name="Tang G."/>
            <person name="Zhang D."/>
            <person name="Sun W.-H."/>
            <person name="Liu D.-K."/>
            <person name="Li Y."/>
            <person name="Chen G.-Z."/>
            <person name="Liu X.-D."/>
            <person name="Liao X.-Y."/>
            <person name="Jiang Y.-T."/>
            <person name="Yu X."/>
            <person name="Hao Y."/>
            <person name="Huang J."/>
            <person name="Zhao X.-W."/>
            <person name="Ke S."/>
            <person name="Chen Y.-Y."/>
            <person name="Wu W.-L."/>
            <person name="Hsu J.-L."/>
            <person name="Lin Y.-F."/>
            <person name="Huang M.-D."/>
            <person name="Li C.-Y."/>
            <person name="Huang L."/>
            <person name="Wang Z.-W."/>
            <person name="Zhao X."/>
            <person name="Zhong W.-Y."/>
            <person name="Peng D.-H."/>
            <person name="Ahmad S."/>
            <person name="Lan S."/>
            <person name="Zhang J.-S."/>
            <person name="Tsai W.-C."/>
            <person name="Van De Peer Y."/>
            <person name="Liu Z.-J."/>
        </authorList>
    </citation>
    <scope>NUCLEOTIDE SEQUENCE</scope>
    <source>
        <strain evidence="6">CP</strain>
        <tissue evidence="6">Leaves</tissue>
    </source>
</reference>
<dbReference type="InterPro" id="IPR001906">
    <property type="entry name" value="Terpene_synth_N"/>
</dbReference>
<dbReference type="FunFam" id="1.50.10.130:FF:000001">
    <property type="entry name" value="Isoprene synthase, chloroplastic"/>
    <property type="match status" value="1"/>
</dbReference>
<sequence length="446" mass="51535">MASCIGFFSSPFPLASTRLQSKTRSLGIFSRASSSRVSLRILSAFTAPVQSPEVHRRSANYQPRIWEHSFIQSLESGYKIEGARMAKIVNISEVHAEQAEKLKDEVRKLLNERLHPVVMLELIDNLQHLGIGYLFDREINESLSNISSKRDDVLSKKDLHATSLLFRLLRDHGFQVTQDVFDDFMDRSGEFMDSLRDNTKGLLSLYEASYHGFEGESIIDKARAFSTEQLKKYMKGNDKMNLREQVDHALELPRLWRMQRLEALWFIDQYERQGDINTVLLKLAKLDFNMVQSVHQESLRSLSRWWVDLGLGEKLSYMRDRLPEHFLWGVGTTSAPQYRLSREGVTKDELKRGDVPKAIQCYMNDKKVYEEVSREHIRGLLSEKWKNINEDRITPSPFPREVVDAAIDLLRISQCIYQYGDGHGSPDKETKDQIMSLFIQPISLDA</sequence>
<evidence type="ECO:0000313" key="6">
    <source>
        <dbReference type="EMBL" id="KAK1305340.1"/>
    </source>
</evidence>
<dbReference type="InterPro" id="IPR050148">
    <property type="entry name" value="Terpene_synthase-like"/>
</dbReference>
<reference evidence="6" key="1">
    <citation type="journal article" date="2023" name="Nat. Commun.">
        <title>Diploid and tetraploid genomes of Acorus and the evolution of monocots.</title>
        <authorList>
            <person name="Ma L."/>
            <person name="Liu K.W."/>
            <person name="Li Z."/>
            <person name="Hsiao Y.Y."/>
            <person name="Qi Y."/>
            <person name="Fu T."/>
            <person name="Tang G.D."/>
            <person name="Zhang D."/>
            <person name="Sun W.H."/>
            <person name="Liu D.K."/>
            <person name="Li Y."/>
            <person name="Chen G.Z."/>
            <person name="Liu X.D."/>
            <person name="Liao X.Y."/>
            <person name="Jiang Y.T."/>
            <person name="Yu X."/>
            <person name="Hao Y."/>
            <person name="Huang J."/>
            <person name="Zhao X.W."/>
            <person name="Ke S."/>
            <person name="Chen Y.Y."/>
            <person name="Wu W.L."/>
            <person name="Hsu J.L."/>
            <person name="Lin Y.F."/>
            <person name="Huang M.D."/>
            <person name="Li C.Y."/>
            <person name="Huang L."/>
            <person name="Wang Z.W."/>
            <person name="Zhao X."/>
            <person name="Zhong W.Y."/>
            <person name="Peng D.H."/>
            <person name="Ahmad S."/>
            <person name="Lan S."/>
            <person name="Zhang J.S."/>
            <person name="Tsai W.C."/>
            <person name="Van de Peer Y."/>
            <person name="Liu Z.J."/>
        </authorList>
    </citation>
    <scope>NUCLEOTIDE SEQUENCE</scope>
    <source>
        <strain evidence="6">CP</strain>
    </source>
</reference>
<feature type="domain" description="Terpene synthase metal-binding" evidence="5">
    <location>
        <begin position="346"/>
        <end position="386"/>
    </location>
</feature>
<dbReference type="Gene3D" id="1.50.10.130">
    <property type="entry name" value="Terpene synthase, N-terminal domain"/>
    <property type="match status" value="1"/>
</dbReference>
<proteinExistence type="predicted"/>
<keyword evidence="7" id="KW-1185">Reference proteome</keyword>
<dbReference type="Gene3D" id="1.10.600.10">
    <property type="entry name" value="Farnesyl Diphosphate Synthase"/>
    <property type="match status" value="2"/>
</dbReference>
<evidence type="ECO:0000259" key="5">
    <source>
        <dbReference type="Pfam" id="PF03936"/>
    </source>
</evidence>
<accession>A0AAV9DXD9</accession>
<evidence type="ECO:0000256" key="3">
    <source>
        <dbReference type="ARBA" id="ARBA00022842"/>
    </source>
</evidence>
<gene>
    <name evidence="6" type="ORF">QJS10_CPB11g01714</name>
</gene>
<evidence type="ECO:0000256" key="2">
    <source>
        <dbReference type="ARBA" id="ARBA00022723"/>
    </source>
</evidence>
<dbReference type="SUPFAM" id="SSF48576">
    <property type="entry name" value="Terpenoid synthases"/>
    <property type="match status" value="2"/>
</dbReference>
<evidence type="ECO:0000259" key="4">
    <source>
        <dbReference type="Pfam" id="PF01397"/>
    </source>
</evidence>
<dbReference type="PANTHER" id="PTHR31225:SF252">
    <property type="entry name" value="TERPENE SYNTHASE 12-RELATED"/>
    <property type="match status" value="1"/>
</dbReference>
<comment type="caution">
    <text evidence="6">The sequence shown here is derived from an EMBL/GenBank/DDBJ whole genome shotgun (WGS) entry which is preliminary data.</text>
</comment>
<evidence type="ECO:0000313" key="7">
    <source>
        <dbReference type="Proteomes" id="UP001180020"/>
    </source>
</evidence>
<dbReference type="InterPro" id="IPR005630">
    <property type="entry name" value="Terpene_synthase_metal-bd"/>
</dbReference>
<name>A0AAV9DXD9_ACOCL</name>
<dbReference type="InterPro" id="IPR008930">
    <property type="entry name" value="Terpenoid_cyclase/PrenylTrfase"/>
</dbReference>
<keyword evidence="2" id="KW-0479">Metal-binding</keyword>
<dbReference type="AlphaFoldDB" id="A0AAV9DXD9"/>
<evidence type="ECO:0000256" key="1">
    <source>
        <dbReference type="ARBA" id="ARBA00001946"/>
    </source>
</evidence>
<feature type="domain" description="Terpene synthase N-terminal" evidence="4">
    <location>
        <begin position="65"/>
        <end position="250"/>
    </location>
</feature>
<dbReference type="PANTHER" id="PTHR31225">
    <property type="entry name" value="OS04G0344100 PROTEIN-RELATED"/>
    <property type="match status" value="1"/>
</dbReference>
<dbReference type="Proteomes" id="UP001180020">
    <property type="component" value="Unassembled WGS sequence"/>
</dbReference>
<dbReference type="GO" id="GO:0000287">
    <property type="term" value="F:magnesium ion binding"/>
    <property type="evidence" value="ECO:0007669"/>
    <property type="project" value="InterPro"/>
</dbReference>